<evidence type="ECO:0000256" key="3">
    <source>
        <dbReference type="ARBA" id="ARBA00022840"/>
    </source>
</evidence>
<evidence type="ECO:0000256" key="1">
    <source>
        <dbReference type="ARBA" id="ARBA00022737"/>
    </source>
</evidence>
<keyword evidence="2" id="KW-0547">Nucleotide-binding</keyword>
<feature type="coiled-coil region" evidence="4">
    <location>
        <begin position="566"/>
        <end position="640"/>
    </location>
</feature>
<dbReference type="RefSeq" id="WP_069996535.1">
    <property type="nucleotide sequence ID" value="NZ_FMPG01000021.1"/>
</dbReference>
<reference evidence="7 9" key="2">
    <citation type="submission" date="2016-09" db="EMBL/GenBank/DDBJ databases">
        <authorList>
            <consortium name="Pathogen Informatics"/>
        </authorList>
    </citation>
    <scope>NUCLEOTIDE SEQUENCE [LARGE SCALE GENOMIC DNA]</scope>
    <source>
        <strain evidence="7 9">82B</strain>
    </source>
</reference>
<gene>
    <name evidence="7" type="primary">yheS_3</name>
    <name evidence="6" type="synonym">yheS_2</name>
    <name evidence="7" type="ORF">SAMEA2297795_02627</name>
    <name evidence="6" type="ORF">SAMEA2297796_02406</name>
</gene>
<accession>A0A1D4R8W5</accession>
<dbReference type="InterPro" id="IPR037118">
    <property type="entry name" value="Val-tRNA_synth_C_sf"/>
</dbReference>
<dbReference type="Pfam" id="PF16326">
    <property type="entry name" value="ABC_tran_CTD"/>
    <property type="match status" value="1"/>
</dbReference>
<dbReference type="InterPro" id="IPR032524">
    <property type="entry name" value="ABC_tran_C"/>
</dbReference>
<evidence type="ECO:0000256" key="2">
    <source>
        <dbReference type="ARBA" id="ARBA00022741"/>
    </source>
</evidence>
<name>A0A1D4R8W5_9STAP</name>
<dbReference type="CDD" id="cd03221">
    <property type="entry name" value="ABCF_EF-3"/>
    <property type="match status" value="2"/>
</dbReference>
<dbReference type="InterPro" id="IPR003439">
    <property type="entry name" value="ABC_transporter-like_ATP-bd"/>
</dbReference>
<dbReference type="Gene3D" id="1.10.287.380">
    <property type="entry name" value="Valyl-tRNA synthetase, C-terminal domain"/>
    <property type="match status" value="1"/>
</dbReference>
<keyword evidence="3" id="KW-0067">ATP-binding</keyword>
<dbReference type="GO" id="GO:0003677">
    <property type="term" value="F:DNA binding"/>
    <property type="evidence" value="ECO:0007669"/>
    <property type="project" value="InterPro"/>
</dbReference>
<keyword evidence="4" id="KW-0175">Coiled coil</keyword>
<dbReference type="SMART" id="SM00382">
    <property type="entry name" value="AAA"/>
    <property type="match status" value="2"/>
</dbReference>
<feature type="domain" description="ABC transporter" evidence="5">
    <location>
        <begin position="4"/>
        <end position="263"/>
    </location>
</feature>
<evidence type="ECO:0000259" key="5">
    <source>
        <dbReference type="PROSITE" id="PS50893"/>
    </source>
</evidence>
<dbReference type="PROSITE" id="PS00211">
    <property type="entry name" value="ABC_TRANSPORTER_1"/>
    <property type="match status" value="2"/>
</dbReference>
<dbReference type="FunFam" id="3.40.50.300:FF:000309">
    <property type="entry name" value="ABC transporter ATP-binding protein"/>
    <property type="match status" value="1"/>
</dbReference>
<evidence type="ECO:0000256" key="4">
    <source>
        <dbReference type="SAM" id="Coils"/>
    </source>
</evidence>
<dbReference type="PANTHER" id="PTHR42855:SF2">
    <property type="entry name" value="DRUG RESISTANCE ABC TRANSPORTER,ATP-BINDING PROTEIN"/>
    <property type="match status" value="1"/>
</dbReference>
<feature type="domain" description="ABC transporter" evidence="5">
    <location>
        <begin position="325"/>
        <end position="543"/>
    </location>
</feature>
<dbReference type="Pfam" id="PF00005">
    <property type="entry name" value="ABC_tran"/>
    <property type="match status" value="2"/>
</dbReference>
<dbReference type="InterPro" id="IPR051309">
    <property type="entry name" value="ABCF_ATPase"/>
</dbReference>
<dbReference type="OrthoDB" id="9760950at2"/>
<dbReference type="SUPFAM" id="SSF52540">
    <property type="entry name" value="P-loop containing nucleoside triphosphate hydrolases"/>
    <property type="match status" value="2"/>
</dbReference>
<dbReference type="FunFam" id="3.40.50.300:FF:000011">
    <property type="entry name" value="Putative ABC transporter ATP-binding component"/>
    <property type="match status" value="1"/>
</dbReference>
<sequence>MILLQLNDLTKSFDGEDIFSNVDFEVKSGERIGIVGRNGAGKSTLMKIIAGVEDYDEGHVSKSKNLKLGYLTQQMTLDTDQTVFDEMSQPFEAIKKLELEMNKETDWLAQHADAYDTEDYIAHLNRYESLSNQFEQQDGYQYESKIKTVLHGLNFSEADFDRPINDFSGGQKTRLSLAQMLLSEPDLLLLDEPTNHLDMETTQWLENYLNFFNGAIVIISHDRYFLDKIVTQIYDVALGDVQHYVGNYAQFIEQRDKYYEKRMQEYERQQAEIKRLETFVEKNIARASTTGMAKSRRKTLEKIERINKPMIDAKSANIQFDFDRNTGNDVFHIKDLAIGYASPISQGIQMEVTKGDHIAIIGPNGIGKSTLIKTIAGIQNQLGGEITTGANLKIGYYDQKQAEFKSNKTILDYLWDQYPTMNEKDIRAVLGRFLFVQDDVKKIINDLSGGEKARLQLALLMLERNNVLILDEPTNHLDIDSKEMLEQALANFDGTIIFVSHDRYFINQLANKVYDLNHDGGTMYLGNYQYYVEKIEEKAALQAKKDLENPIMSEPNEQSLNSYVDQKAQKREQRQIERKIEQCETQIDQYEEEINEIDEQLTQPEVYSNPEKANELALAKTEAEQKLEQVMSEWAELQEKLI</sequence>
<dbReference type="Proteomes" id="UP000095412">
    <property type="component" value="Unassembled WGS sequence"/>
</dbReference>
<dbReference type="PROSITE" id="PS50893">
    <property type="entry name" value="ABC_TRANSPORTER_2"/>
    <property type="match status" value="2"/>
</dbReference>
<dbReference type="EMBL" id="FMPG01000021">
    <property type="protein sequence ID" value="SCT49900.1"/>
    <property type="molecule type" value="Genomic_DNA"/>
</dbReference>
<proteinExistence type="predicted"/>
<dbReference type="Gene3D" id="3.40.50.300">
    <property type="entry name" value="P-loop containing nucleotide triphosphate hydrolases"/>
    <property type="match status" value="2"/>
</dbReference>
<organism evidence="7 9">
    <name type="scientific">Staphylococcus caeli</name>
    <dbReference type="NCBI Taxonomy" id="2201815"/>
    <lineage>
        <taxon>Bacteria</taxon>
        <taxon>Bacillati</taxon>
        <taxon>Bacillota</taxon>
        <taxon>Bacilli</taxon>
        <taxon>Bacillales</taxon>
        <taxon>Staphylococcaceae</taxon>
        <taxon>Staphylococcus</taxon>
    </lineage>
</organism>
<dbReference type="InterPro" id="IPR017871">
    <property type="entry name" value="ABC_transporter-like_CS"/>
</dbReference>
<dbReference type="InterPro" id="IPR003593">
    <property type="entry name" value="AAA+_ATPase"/>
</dbReference>
<dbReference type="Proteomes" id="UP000095768">
    <property type="component" value="Unassembled WGS sequence"/>
</dbReference>
<dbReference type="AlphaFoldDB" id="A0A1D4R8W5"/>
<evidence type="ECO:0000313" key="8">
    <source>
        <dbReference type="Proteomes" id="UP000095412"/>
    </source>
</evidence>
<evidence type="ECO:0000313" key="6">
    <source>
        <dbReference type="EMBL" id="SCT43901.1"/>
    </source>
</evidence>
<keyword evidence="1" id="KW-0677">Repeat</keyword>
<dbReference type="InterPro" id="IPR032781">
    <property type="entry name" value="ABC_tran_Xtn"/>
</dbReference>
<reference evidence="6 8" key="1">
    <citation type="submission" date="2016-09" db="EMBL/GenBank/DDBJ databases">
        <authorList>
            <consortium name="Pathogen Informatics"/>
            <person name="Sun Q."/>
            <person name="Inoue M."/>
        </authorList>
    </citation>
    <scope>NUCLEOTIDE SEQUENCE [LARGE SCALE GENOMIC DNA]</scope>
    <source>
        <strain evidence="6 8">82C</strain>
    </source>
</reference>
<dbReference type="InterPro" id="IPR027417">
    <property type="entry name" value="P-loop_NTPase"/>
</dbReference>
<dbReference type="EMBL" id="FMPI01000026">
    <property type="protein sequence ID" value="SCT43901.1"/>
    <property type="molecule type" value="Genomic_DNA"/>
</dbReference>
<dbReference type="PANTHER" id="PTHR42855">
    <property type="entry name" value="ABC TRANSPORTER ATP-BINDING SUBUNIT"/>
    <property type="match status" value="1"/>
</dbReference>
<dbReference type="GO" id="GO:0005524">
    <property type="term" value="F:ATP binding"/>
    <property type="evidence" value="ECO:0007669"/>
    <property type="project" value="UniProtKB-KW"/>
</dbReference>
<evidence type="ECO:0000313" key="9">
    <source>
        <dbReference type="Proteomes" id="UP000095768"/>
    </source>
</evidence>
<evidence type="ECO:0000313" key="7">
    <source>
        <dbReference type="EMBL" id="SCT49900.1"/>
    </source>
</evidence>
<dbReference type="GO" id="GO:0016887">
    <property type="term" value="F:ATP hydrolysis activity"/>
    <property type="evidence" value="ECO:0007669"/>
    <property type="project" value="InterPro"/>
</dbReference>
<keyword evidence="8" id="KW-1185">Reference proteome</keyword>
<protein>
    <submittedName>
        <fullName evidence="7">ABC transporter ATPase</fullName>
    </submittedName>
</protein>
<dbReference type="Pfam" id="PF12848">
    <property type="entry name" value="ABC_tran_Xtn"/>
    <property type="match status" value="1"/>
</dbReference>